<proteinExistence type="predicted"/>
<dbReference type="GO" id="GO:0000731">
    <property type="term" value="P:DNA synthesis involved in DNA repair"/>
    <property type="evidence" value="ECO:0007669"/>
    <property type="project" value="InterPro"/>
</dbReference>
<sequence length="122" mass="13405">MASSGSVKGFFRQRKNITKPKPKSSSSSSKKSPHHPATFGADVAQPAALISHGSPDLKDGYDEHEDVLRQFDMNMAYGPCLGMSRLARWERAHSLGLDPPKDVEGLLRSGKVRLDCLWDGRV</sequence>
<dbReference type="GO" id="GO:0003887">
    <property type="term" value="F:DNA-directed DNA polymerase activity"/>
    <property type="evidence" value="ECO:0007669"/>
    <property type="project" value="TreeGrafter"/>
</dbReference>
<dbReference type="Proteomes" id="UP001415857">
    <property type="component" value="Unassembled WGS sequence"/>
</dbReference>
<accession>A0AAP0NGT9</accession>
<comment type="caution">
    <text evidence="2">The sequence shown here is derived from an EMBL/GenBank/DDBJ whole genome shotgun (WGS) entry which is preliminary data.</text>
</comment>
<dbReference type="PANTHER" id="PTHR14303">
    <property type="entry name" value="DNA POLYMERASE DELTA SUBUNIT 4"/>
    <property type="match status" value="1"/>
</dbReference>
<dbReference type="Pfam" id="PF04081">
    <property type="entry name" value="DNA_pol_delta_4"/>
    <property type="match status" value="1"/>
</dbReference>
<dbReference type="EMBL" id="JBBPBK010000013">
    <property type="protein sequence ID" value="KAK9272620.1"/>
    <property type="molecule type" value="Genomic_DNA"/>
</dbReference>
<dbReference type="GO" id="GO:0006261">
    <property type="term" value="P:DNA-templated DNA replication"/>
    <property type="evidence" value="ECO:0007669"/>
    <property type="project" value="TreeGrafter"/>
</dbReference>
<name>A0AAP0NGT9_LIQFO</name>
<keyword evidence="3" id="KW-1185">Reference proteome</keyword>
<evidence type="ECO:0000256" key="1">
    <source>
        <dbReference type="SAM" id="MobiDB-lite"/>
    </source>
</evidence>
<dbReference type="InterPro" id="IPR007218">
    <property type="entry name" value="DNA_pol_delta_4"/>
</dbReference>
<reference evidence="2 3" key="1">
    <citation type="journal article" date="2024" name="Plant J.">
        <title>Genome sequences and population genomics reveal climatic adaptation and genomic divergence between two closely related sweetgum species.</title>
        <authorList>
            <person name="Xu W.Q."/>
            <person name="Ren C.Q."/>
            <person name="Zhang X.Y."/>
            <person name="Comes H.P."/>
            <person name="Liu X.H."/>
            <person name="Li Y.G."/>
            <person name="Kettle C.J."/>
            <person name="Jalonen R."/>
            <person name="Gaisberger H."/>
            <person name="Ma Y.Z."/>
            <person name="Qiu Y.X."/>
        </authorList>
    </citation>
    <scope>NUCLEOTIDE SEQUENCE [LARGE SCALE GENOMIC DNA]</scope>
    <source>
        <strain evidence="2">Hangzhou</strain>
    </source>
</reference>
<dbReference type="GO" id="GO:0043625">
    <property type="term" value="C:delta DNA polymerase complex"/>
    <property type="evidence" value="ECO:0007669"/>
    <property type="project" value="TreeGrafter"/>
</dbReference>
<protein>
    <recommendedName>
        <fullName evidence="4">DNA polymerase delta subunit 4</fullName>
    </recommendedName>
</protein>
<dbReference type="AlphaFoldDB" id="A0AAP0NGT9"/>
<organism evidence="2 3">
    <name type="scientific">Liquidambar formosana</name>
    <name type="common">Formosan gum</name>
    <dbReference type="NCBI Taxonomy" id="63359"/>
    <lineage>
        <taxon>Eukaryota</taxon>
        <taxon>Viridiplantae</taxon>
        <taxon>Streptophyta</taxon>
        <taxon>Embryophyta</taxon>
        <taxon>Tracheophyta</taxon>
        <taxon>Spermatophyta</taxon>
        <taxon>Magnoliopsida</taxon>
        <taxon>eudicotyledons</taxon>
        <taxon>Gunneridae</taxon>
        <taxon>Pentapetalae</taxon>
        <taxon>Saxifragales</taxon>
        <taxon>Altingiaceae</taxon>
        <taxon>Liquidambar</taxon>
    </lineage>
</organism>
<evidence type="ECO:0008006" key="4">
    <source>
        <dbReference type="Google" id="ProtNLM"/>
    </source>
</evidence>
<evidence type="ECO:0000313" key="3">
    <source>
        <dbReference type="Proteomes" id="UP001415857"/>
    </source>
</evidence>
<feature type="compositionally biased region" description="Basic residues" evidence="1">
    <location>
        <begin position="11"/>
        <end position="22"/>
    </location>
</feature>
<gene>
    <name evidence="2" type="ORF">L1049_002995</name>
</gene>
<evidence type="ECO:0000313" key="2">
    <source>
        <dbReference type="EMBL" id="KAK9272620.1"/>
    </source>
</evidence>
<dbReference type="PANTHER" id="PTHR14303:SF0">
    <property type="entry name" value="DNA POLYMERASE DELTA SUBUNIT 4"/>
    <property type="match status" value="1"/>
</dbReference>
<feature type="region of interest" description="Disordered" evidence="1">
    <location>
        <begin position="1"/>
        <end position="45"/>
    </location>
</feature>